<dbReference type="EMBL" id="LATL02000015">
    <property type="protein sequence ID" value="KKD38436.1"/>
    <property type="molecule type" value="Genomic_DNA"/>
</dbReference>
<name>A0A0F5YHQ8_9CYAN</name>
<evidence type="ECO:0000313" key="2">
    <source>
        <dbReference type="Proteomes" id="UP000033607"/>
    </source>
</evidence>
<gene>
    <name evidence="1" type="ORF">WN50_08875</name>
</gene>
<sequence>MTHESEFISLTNDGDVLEFFVPAGTPRTITLGRFKEAVKQRHQAIKIPASSIPEVGITLDSNSATWKYDSKYSPSGQGKVCKVLKEGEQWQTGRIIVTAEYARIPFDANQQPSNSYELHVTVEFCPETCSC</sequence>
<proteinExistence type="predicted"/>
<dbReference type="AlphaFoldDB" id="A0A0F5YHQ8"/>
<dbReference type="OrthoDB" id="454733at2"/>
<accession>A0A0F5YHQ8</accession>
<dbReference type="Proteomes" id="UP000033607">
    <property type="component" value="Unassembled WGS sequence"/>
</dbReference>
<comment type="caution">
    <text evidence="1">The sequence shown here is derived from an EMBL/GenBank/DDBJ whole genome shotgun (WGS) entry which is preliminary data.</text>
</comment>
<dbReference type="RefSeq" id="WP_046278178.1">
    <property type="nucleotide sequence ID" value="NZ_LATL02000015.1"/>
</dbReference>
<reference evidence="1 2" key="1">
    <citation type="submission" date="2015-06" db="EMBL/GenBank/DDBJ databases">
        <title>Draft genome assembly of filamentous brackish cyanobacterium Limnoraphis robusta strain CS-951.</title>
        <authorList>
            <person name="Willis A."/>
            <person name="Parks M."/>
            <person name="Burford M.A."/>
        </authorList>
    </citation>
    <scope>NUCLEOTIDE SEQUENCE [LARGE SCALE GENOMIC DNA]</scope>
    <source>
        <strain evidence="1 2">CS-951</strain>
    </source>
</reference>
<protein>
    <submittedName>
        <fullName evidence="1">Uncharacterized protein</fullName>
    </submittedName>
</protein>
<evidence type="ECO:0000313" key="1">
    <source>
        <dbReference type="EMBL" id="KKD38436.1"/>
    </source>
</evidence>
<organism evidence="1 2">
    <name type="scientific">Limnoraphis robusta CS-951</name>
    <dbReference type="NCBI Taxonomy" id="1637645"/>
    <lineage>
        <taxon>Bacteria</taxon>
        <taxon>Bacillati</taxon>
        <taxon>Cyanobacteriota</taxon>
        <taxon>Cyanophyceae</taxon>
        <taxon>Oscillatoriophycideae</taxon>
        <taxon>Oscillatoriales</taxon>
        <taxon>Sirenicapillariaceae</taxon>
        <taxon>Limnoraphis</taxon>
    </lineage>
</organism>